<dbReference type="AlphaFoldDB" id="A0A175R7X5"/>
<dbReference type="InterPro" id="IPR003741">
    <property type="entry name" value="LUD_dom"/>
</dbReference>
<organism evidence="2 3">
    <name type="scientific">Aureimonas ureilytica</name>
    <dbReference type="NCBI Taxonomy" id="401562"/>
    <lineage>
        <taxon>Bacteria</taxon>
        <taxon>Pseudomonadati</taxon>
        <taxon>Pseudomonadota</taxon>
        <taxon>Alphaproteobacteria</taxon>
        <taxon>Hyphomicrobiales</taxon>
        <taxon>Aurantimonadaceae</taxon>
        <taxon>Aureimonas</taxon>
    </lineage>
</organism>
<accession>A0A175R7X5</accession>
<dbReference type="InterPro" id="IPR024185">
    <property type="entry name" value="FTHF_cligase-like_sf"/>
</dbReference>
<dbReference type="Gene3D" id="3.40.50.10420">
    <property type="entry name" value="NagB/RpiA/CoA transferase-like"/>
    <property type="match status" value="1"/>
</dbReference>
<sequence>MSDARERIFAAIRHAIGPARAQDRIRAEADALLVEPERVRPRLPDGDLTTLFEAAVTRLPPGASSERVSNWAALPTAVAAHLATRGREPALKLQPTPALLALPFAEAGVALREEVDDQIALSLAECAVAETASLLIRSGPDMAILDAFLPLHHLVAVRTADIVPHLEEAVARFDLSRSRNLVVVTGPSGTTDIEGSLVIGVHGPATLHIFLIED</sequence>
<dbReference type="Pfam" id="PF02589">
    <property type="entry name" value="LUD_dom"/>
    <property type="match status" value="1"/>
</dbReference>
<evidence type="ECO:0000259" key="1">
    <source>
        <dbReference type="Pfam" id="PF02589"/>
    </source>
</evidence>
<dbReference type="STRING" id="401562.NS365_19285"/>
<proteinExistence type="predicted"/>
<dbReference type="PANTHER" id="PTHR43682:SF1">
    <property type="entry name" value="LACTATE UTILIZATION PROTEIN C"/>
    <property type="match status" value="1"/>
</dbReference>
<dbReference type="SUPFAM" id="SSF100950">
    <property type="entry name" value="NagB/RpiA/CoA transferase-like"/>
    <property type="match status" value="1"/>
</dbReference>
<dbReference type="EMBL" id="LDPZ01000023">
    <property type="protein sequence ID" value="KTQ95312.1"/>
    <property type="molecule type" value="Genomic_DNA"/>
</dbReference>
<comment type="caution">
    <text evidence="2">The sequence shown here is derived from an EMBL/GenBank/DDBJ whole genome shotgun (WGS) entry which is preliminary data.</text>
</comment>
<feature type="domain" description="LUD" evidence="1">
    <location>
        <begin position="105"/>
        <end position="212"/>
    </location>
</feature>
<evidence type="ECO:0000313" key="3">
    <source>
        <dbReference type="Proteomes" id="UP000078272"/>
    </source>
</evidence>
<gene>
    <name evidence="2" type="ORF">NS226_12255</name>
</gene>
<dbReference type="OrthoDB" id="9794157at2"/>
<reference evidence="2 3" key="1">
    <citation type="journal article" date="2016" name="Front. Microbiol.">
        <title>Genomic Resource of Rice Seed Associated Bacteria.</title>
        <authorList>
            <person name="Midha S."/>
            <person name="Bansal K."/>
            <person name="Sharma S."/>
            <person name="Kumar N."/>
            <person name="Patil P.P."/>
            <person name="Chaudhry V."/>
            <person name="Patil P.B."/>
        </authorList>
    </citation>
    <scope>NUCLEOTIDE SEQUENCE [LARGE SCALE GENOMIC DNA]</scope>
    <source>
        <strain evidence="2 3">NS226</strain>
    </source>
</reference>
<protein>
    <recommendedName>
        <fullName evidence="1">LUD domain-containing protein</fullName>
    </recommendedName>
</protein>
<dbReference type="PANTHER" id="PTHR43682">
    <property type="entry name" value="LACTATE UTILIZATION PROTEIN C"/>
    <property type="match status" value="1"/>
</dbReference>
<evidence type="ECO:0000313" key="2">
    <source>
        <dbReference type="EMBL" id="KTQ95312.1"/>
    </source>
</evidence>
<dbReference type="PATRIC" id="fig|401562.3.peg.1999"/>
<dbReference type="Proteomes" id="UP000078272">
    <property type="component" value="Unassembled WGS sequence"/>
</dbReference>
<dbReference type="RefSeq" id="WP_058635217.1">
    <property type="nucleotide sequence ID" value="NZ_LDPZ01000023.1"/>
</dbReference>
<name>A0A175R7X5_9HYPH</name>
<dbReference type="InterPro" id="IPR037171">
    <property type="entry name" value="NagB/RpiA_transferase-like"/>
</dbReference>